<reference evidence="3" key="1">
    <citation type="submission" date="2023-05" db="EMBL/GenBank/DDBJ databases">
        <title>Sedimentitalea sp. nov. JM2-8.</title>
        <authorList>
            <person name="Huang J."/>
        </authorList>
    </citation>
    <scope>NUCLEOTIDE SEQUENCE [LARGE SCALE GENOMIC DNA]</scope>
    <source>
        <strain evidence="3">KHS03</strain>
    </source>
</reference>
<gene>
    <name evidence="2" type="ORF">QO231_24390</name>
</gene>
<dbReference type="Pfam" id="PF18735">
    <property type="entry name" value="HEPN_RiboL-PSP"/>
    <property type="match status" value="1"/>
</dbReference>
<sequence length="241" mass="26470">MPTIFDAISDEFLTDLTAISELVSVVETSGTSARSRIASVNSSTLLLAARFEEFIREQGRQYARETVQLQADARTLPRKLSATAWKRTLEELARAKIDTGGTAVSLETVSRDARSRVDAVCRFLEGDLTQEIYGSLVHNESNMRPSQLNAVFSICDLKDVCSKVSDKPPLLSYFEDDDAGRVHGMLLIRLNDFMEKRNNIAHSLNPGNSLSASSLHDDVAFFKALGLSIAVTLPLHLPQAA</sequence>
<feature type="domain" description="RiboL-PSP-HEPN" evidence="1">
    <location>
        <begin position="18"/>
        <end position="228"/>
    </location>
</feature>
<dbReference type="Proteomes" id="UP001255416">
    <property type="component" value="Unassembled WGS sequence"/>
</dbReference>
<name>A0ABU3VLA3_9RHOB</name>
<dbReference type="EMBL" id="JASMWN010000038">
    <property type="protein sequence ID" value="MDU9006968.1"/>
    <property type="molecule type" value="Genomic_DNA"/>
</dbReference>
<evidence type="ECO:0000313" key="2">
    <source>
        <dbReference type="EMBL" id="MDU9006968.1"/>
    </source>
</evidence>
<evidence type="ECO:0000259" key="1">
    <source>
        <dbReference type="Pfam" id="PF18735"/>
    </source>
</evidence>
<keyword evidence="3" id="KW-1185">Reference proteome</keyword>
<organism evidence="2 3">
    <name type="scientific">Sedimentitalea todarodis</name>
    <dbReference type="NCBI Taxonomy" id="1631240"/>
    <lineage>
        <taxon>Bacteria</taxon>
        <taxon>Pseudomonadati</taxon>
        <taxon>Pseudomonadota</taxon>
        <taxon>Alphaproteobacteria</taxon>
        <taxon>Rhodobacterales</taxon>
        <taxon>Paracoccaceae</taxon>
        <taxon>Sedimentitalea</taxon>
    </lineage>
</organism>
<proteinExistence type="predicted"/>
<protein>
    <submittedName>
        <fullName evidence="2">HEPN domain-containing protein</fullName>
    </submittedName>
</protein>
<accession>A0ABU3VLA3</accession>
<dbReference type="InterPro" id="IPR041519">
    <property type="entry name" value="HEPN_RiboL-PSP"/>
</dbReference>
<comment type="caution">
    <text evidence="2">The sequence shown here is derived from an EMBL/GenBank/DDBJ whole genome shotgun (WGS) entry which is preliminary data.</text>
</comment>
<evidence type="ECO:0000313" key="3">
    <source>
        <dbReference type="Proteomes" id="UP001255416"/>
    </source>
</evidence>